<organism evidence="2 3">
    <name type="scientific">Hahella chejuensis (strain KCTC 2396)</name>
    <dbReference type="NCBI Taxonomy" id="349521"/>
    <lineage>
        <taxon>Bacteria</taxon>
        <taxon>Pseudomonadati</taxon>
        <taxon>Pseudomonadota</taxon>
        <taxon>Gammaproteobacteria</taxon>
        <taxon>Oceanospirillales</taxon>
        <taxon>Hahellaceae</taxon>
        <taxon>Hahella</taxon>
    </lineage>
</organism>
<evidence type="ECO:0000256" key="1">
    <source>
        <dbReference type="SAM" id="MobiDB-lite"/>
    </source>
</evidence>
<feature type="region of interest" description="Disordered" evidence="1">
    <location>
        <begin position="1"/>
        <end position="31"/>
    </location>
</feature>
<reference evidence="2 3" key="1">
    <citation type="journal article" date="2005" name="Nucleic Acids Res.">
        <title>Genomic blueprint of Hahella chejuensis, a marine microbe producing an algicidal agent.</title>
        <authorList>
            <person name="Jeong H."/>
            <person name="Yim J.H."/>
            <person name="Lee C."/>
            <person name="Choi S.-H."/>
            <person name="Park Y.K."/>
            <person name="Yoon S.H."/>
            <person name="Hur C.-G."/>
            <person name="Kang H.-Y."/>
            <person name="Kim D."/>
            <person name="Lee H.H."/>
            <person name="Park K.H."/>
            <person name="Park S.-H."/>
            <person name="Park H.-S."/>
            <person name="Lee H.K."/>
            <person name="Oh T.K."/>
            <person name="Kim J.F."/>
        </authorList>
    </citation>
    <scope>NUCLEOTIDE SEQUENCE [LARGE SCALE GENOMIC DNA]</scope>
    <source>
        <strain evidence="2 3">KCTC 2396</strain>
    </source>
</reference>
<dbReference type="KEGG" id="hch:HCH_06065"/>
<proteinExistence type="predicted"/>
<evidence type="ECO:0000313" key="2">
    <source>
        <dbReference type="EMBL" id="ABC32714.1"/>
    </source>
</evidence>
<accession>Q2S9G0</accession>
<keyword evidence="3" id="KW-1185">Reference proteome</keyword>
<dbReference type="HOGENOM" id="CLU_2935096_0_0_6"/>
<dbReference type="AlphaFoldDB" id="Q2S9G0"/>
<dbReference type="Proteomes" id="UP000000238">
    <property type="component" value="Chromosome"/>
</dbReference>
<name>Q2S9G0_HAHCH</name>
<feature type="compositionally biased region" description="Low complexity" evidence="1">
    <location>
        <begin position="7"/>
        <end position="21"/>
    </location>
</feature>
<sequence length="60" mass="6423">MTPIATAAYSPGPPASLSLSGTKRKHGAPREKYLYSNDIGMLIIRRMNAPARRPAAGDRA</sequence>
<gene>
    <name evidence="2" type="ordered locus">HCH_06065</name>
</gene>
<protein>
    <submittedName>
        <fullName evidence="2">Uncharacterized protein</fullName>
    </submittedName>
</protein>
<dbReference type="EMBL" id="CP000155">
    <property type="protein sequence ID" value="ABC32714.1"/>
    <property type="molecule type" value="Genomic_DNA"/>
</dbReference>
<evidence type="ECO:0000313" key="3">
    <source>
        <dbReference type="Proteomes" id="UP000000238"/>
    </source>
</evidence>